<dbReference type="EMBL" id="PGLV01000001">
    <property type="protein sequence ID" value="POZ56216.1"/>
    <property type="molecule type" value="Genomic_DNA"/>
</dbReference>
<reference evidence="1 2" key="1">
    <citation type="submission" date="2017-11" db="EMBL/GenBank/DDBJ databases">
        <title>Genome sequence of Lysinibacillus sphaericus, a lignin-degrading bacteria isolated from municipal solid waste soil.</title>
        <authorList>
            <person name="Persinoti G.F."/>
            <person name="Paixao D.A."/>
            <person name="Bugg T.D."/>
            <person name="Squina F.M."/>
        </authorList>
    </citation>
    <scope>NUCLEOTIDE SEQUENCE [LARGE SCALE GENOMIC DNA]</scope>
    <source>
        <strain evidence="1 2">A1</strain>
    </source>
</reference>
<proteinExistence type="predicted"/>
<organism evidence="1 2">
    <name type="scientific">Lysinibacillus sphaericus</name>
    <name type="common">Bacillus sphaericus</name>
    <dbReference type="NCBI Taxonomy" id="1421"/>
    <lineage>
        <taxon>Bacteria</taxon>
        <taxon>Bacillati</taxon>
        <taxon>Bacillota</taxon>
        <taxon>Bacilli</taxon>
        <taxon>Bacillales</taxon>
        <taxon>Bacillaceae</taxon>
        <taxon>Lysinibacillus</taxon>
    </lineage>
</organism>
<dbReference type="Proteomes" id="UP000237319">
    <property type="component" value="Unassembled WGS sequence"/>
</dbReference>
<name>A0A2S5CZI9_LYSSH</name>
<dbReference type="AlphaFoldDB" id="A0A2S5CZI9"/>
<accession>A0A2S5CZI9</accession>
<dbReference type="RefSeq" id="WP_103976440.1">
    <property type="nucleotide sequence ID" value="NZ_PGLV01000001.1"/>
</dbReference>
<comment type="caution">
    <text evidence="1">The sequence shown here is derived from an EMBL/GenBank/DDBJ whole genome shotgun (WGS) entry which is preliminary data.</text>
</comment>
<sequence length="130" mass="14233">MRYNKFIDCGCSHKIELDDFLILVRNAALDDGELSDLQKEITCDVCNAIYQVSASAYVHVDVSLERVELLSQGVVLNGETVSLDQFGIGEEVALPDGQYQAGNMLYKISGGVVCNIYNAQIDENQLALAI</sequence>
<gene>
    <name evidence="1" type="ORF">LYSIN_00999</name>
</gene>
<keyword evidence="2" id="KW-1185">Reference proteome</keyword>
<evidence type="ECO:0000313" key="2">
    <source>
        <dbReference type="Proteomes" id="UP000237319"/>
    </source>
</evidence>
<evidence type="ECO:0000313" key="1">
    <source>
        <dbReference type="EMBL" id="POZ56216.1"/>
    </source>
</evidence>
<protein>
    <submittedName>
        <fullName evidence="1">Uncharacterized protein</fullName>
    </submittedName>
</protein>